<feature type="signal peptide" evidence="6">
    <location>
        <begin position="1"/>
        <end position="19"/>
    </location>
</feature>
<evidence type="ECO:0000256" key="3">
    <source>
        <dbReference type="ARBA" id="ARBA00022989"/>
    </source>
</evidence>
<feature type="domain" description="NfeD1b N-terminal" evidence="9">
    <location>
        <begin position="19"/>
        <end position="205"/>
    </location>
</feature>
<dbReference type="EMBL" id="CP003557">
    <property type="protein sequence ID" value="AFN75946.1"/>
    <property type="molecule type" value="Genomic_DNA"/>
</dbReference>
<keyword evidence="6" id="KW-0732">Signal</keyword>
<keyword evidence="4 5" id="KW-0472">Membrane</keyword>
<dbReference type="Gene3D" id="2.40.50.140">
    <property type="entry name" value="Nucleic acid-binding proteins"/>
    <property type="match status" value="1"/>
</dbReference>
<feature type="domain" description="NfeD-like C-terminal" evidence="7">
    <location>
        <begin position="379"/>
        <end position="433"/>
    </location>
</feature>
<dbReference type="InterPro" id="IPR029045">
    <property type="entry name" value="ClpP/crotonase-like_dom_sf"/>
</dbReference>
<comment type="subcellular location">
    <subcellularLocation>
        <location evidence="1">Membrane</location>
        <topology evidence="1">Multi-pass membrane protein</topology>
    </subcellularLocation>
</comment>
<dbReference type="PATRIC" id="fig|1191523.3.peg.2853"/>
<feature type="transmembrane region" description="Helical" evidence="5">
    <location>
        <begin position="324"/>
        <end position="347"/>
    </location>
</feature>
<dbReference type="InterPro" id="IPR002810">
    <property type="entry name" value="NfeD-like_C"/>
</dbReference>
<keyword evidence="11" id="KW-1185">Reference proteome</keyword>
<dbReference type="eggNOG" id="COG1030">
    <property type="taxonomic scope" value="Bacteria"/>
</dbReference>
<gene>
    <name evidence="10" type="ordered locus">MROS_2716</name>
</gene>
<evidence type="ECO:0000256" key="4">
    <source>
        <dbReference type="ARBA" id="ARBA00023136"/>
    </source>
</evidence>
<dbReference type="InterPro" id="IPR012340">
    <property type="entry name" value="NA-bd_OB-fold"/>
</dbReference>
<feature type="domain" description="NfeD integral membrane" evidence="8">
    <location>
        <begin position="224"/>
        <end position="346"/>
    </location>
</feature>
<dbReference type="GO" id="GO:0005886">
    <property type="term" value="C:plasma membrane"/>
    <property type="evidence" value="ECO:0007669"/>
    <property type="project" value="TreeGrafter"/>
</dbReference>
<evidence type="ECO:0000259" key="8">
    <source>
        <dbReference type="Pfam" id="PF24961"/>
    </source>
</evidence>
<evidence type="ECO:0000256" key="1">
    <source>
        <dbReference type="ARBA" id="ARBA00004141"/>
    </source>
</evidence>
<protein>
    <submittedName>
        <fullName evidence="10">YqeZ</fullName>
    </submittedName>
</protein>
<feature type="transmembrane region" description="Helical" evidence="5">
    <location>
        <begin position="218"/>
        <end position="238"/>
    </location>
</feature>
<dbReference type="RefSeq" id="WP_014857376.1">
    <property type="nucleotide sequence ID" value="NC_018178.1"/>
</dbReference>
<feature type="transmembrane region" description="Helical" evidence="5">
    <location>
        <begin position="271"/>
        <end position="290"/>
    </location>
</feature>
<evidence type="ECO:0000256" key="5">
    <source>
        <dbReference type="SAM" id="Phobius"/>
    </source>
</evidence>
<dbReference type="Pfam" id="PF25145">
    <property type="entry name" value="NfeD1b_N"/>
    <property type="match status" value="1"/>
</dbReference>
<evidence type="ECO:0000259" key="7">
    <source>
        <dbReference type="Pfam" id="PF01957"/>
    </source>
</evidence>
<keyword evidence="2 5" id="KW-0812">Transmembrane</keyword>
<feature type="transmembrane region" description="Helical" evidence="5">
    <location>
        <begin position="297"/>
        <end position="318"/>
    </location>
</feature>
<dbReference type="Proteomes" id="UP000009011">
    <property type="component" value="Chromosome"/>
</dbReference>
<dbReference type="Pfam" id="PF01957">
    <property type="entry name" value="NfeD"/>
    <property type="match status" value="1"/>
</dbReference>
<dbReference type="SUPFAM" id="SSF52096">
    <property type="entry name" value="ClpP/crotonase"/>
    <property type="match status" value="1"/>
</dbReference>
<dbReference type="HOGENOM" id="CLU_024619_2_0_10"/>
<dbReference type="OrthoDB" id="9806253at2"/>
<evidence type="ECO:0000313" key="11">
    <source>
        <dbReference type="Proteomes" id="UP000009011"/>
    </source>
</evidence>
<dbReference type="AlphaFoldDB" id="I7A7V7"/>
<evidence type="ECO:0000313" key="10">
    <source>
        <dbReference type="EMBL" id="AFN75946.1"/>
    </source>
</evidence>
<feature type="chain" id="PRO_5003707474" evidence="6">
    <location>
        <begin position="20"/>
        <end position="435"/>
    </location>
</feature>
<dbReference type="CDD" id="cd07021">
    <property type="entry name" value="Clp_protease_NfeD_like"/>
    <property type="match status" value="1"/>
</dbReference>
<proteinExistence type="predicted"/>
<evidence type="ECO:0000256" key="6">
    <source>
        <dbReference type="SAM" id="SignalP"/>
    </source>
</evidence>
<dbReference type="STRING" id="1191523.MROS_2716"/>
<name>I7A7V7_MELRP</name>
<feature type="transmembrane region" description="Helical" evidence="5">
    <location>
        <begin position="245"/>
        <end position="265"/>
    </location>
</feature>
<dbReference type="InterPro" id="IPR052165">
    <property type="entry name" value="Membrane_assoc_protease"/>
</dbReference>
<dbReference type="PANTHER" id="PTHR33507">
    <property type="entry name" value="INNER MEMBRANE PROTEIN YBBJ"/>
    <property type="match status" value="1"/>
</dbReference>
<organism evidence="10 11">
    <name type="scientific">Melioribacter roseus (strain DSM 23840 / JCM 17771 / VKM B-2668 / P3M-2)</name>
    <dbReference type="NCBI Taxonomy" id="1191523"/>
    <lineage>
        <taxon>Bacteria</taxon>
        <taxon>Pseudomonadati</taxon>
        <taxon>Ignavibacteriota</taxon>
        <taxon>Ignavibacteria</taxon>
        <taxon>Ignavibacteriales</taxon>
        <taxon>Melioribacteraceae</taxon>
        <taxon>Melioribacter</taxon>
    </lineage>
</organism>
<dbReference type="Pfam" id="PF24961">
    <property type="entry name" value="NfeD_membrane"/>
    <property type="match status" value="1"/>
</dbReference>
<keyword evidence="3 5" id="KW-1133">Transmembrane helix</keyword>
<reference evidence="10 11" key="1">
    <citation type="journal article" date="2013" name="PLoS ONE">
        <title>Genomic analysis of Melioribacter roseus, facultatively anaerobic organotrophic bacterium representing a novel deep lineage within Bacteriodetes/Chlorobi group.</title>
        <authorList>
            <person name="Kadnikov V.V."/>
            <person name="Mardanov A.V."/>
            <person name="Podosokorskaya O.A."/>
            <person name="Gavrilov S.N."/>
            <person name="Kublanov I.V."/>
            <person name="Beletsky A.V."/>
            <person name="Bonch-Osmolovskaya E.A."/>
            <person name="Ravin N.V."/>
        </authorList>
    </citation>
    <scope>NUCLEOTIDE SEQUENCE [LARGE SCALE GENOMIC DNA]</scope>
    <source>
        <strain evidence="11">JCM 17771 / P3M-2</strain>
    </source>
</reference>
<sequence>MKKILLLVLILISSISAQKVYYGDIEGDIDLGLAPYVKRIVEEAEQNTADAIIFRINTFGGRVDAATQIKDAILNSKVRTIAFIDKRAISAGALIALSCEKIVMTPGASMGATTVVDQSGQKQSEKYQSYMRSEMRATAEKNGRRTDIAQGMVDETIVVPDLQDDSTKLITLTAEEALKFGMADTILSSVEEVKEAFGYKNASLIRVESNWAEDFIRFLSHPIISSLLIMIGLIGLYTEIKTPGWGMPGTIGVISLALFFGSGYILELASALEIILFIVGLILLLIEIFVVPGFGVFGVSGIALMIVSLFLGLISDFPLIDWDIISVAIIQLALTLFSTLVIMALMLKYLPKTSVVTKLVLDKKVEQKSGYGTLPSLKDLVGREGIAYTDLRPSGTALIDGKRVDVISEGDYIQRDSPIIVKAVEGLKVIVERKK</sequence>
<dbReference type="InterPro" id="IPR056738">
    <property type="entry name" value="NfeD1b_N"/>
</dbReference>
<dbReference type="KEGG" id="mro:MROS_2716"/>
<evidence type="ECO:0000256" key="2">
    <source>
        <dbReference type="ARBA" id="ARBA00022692"/>
    </source>
</evidence>
<dbReference type="InterPro" id="IPR056739">
    <property type="entry name" value="NfeD_membrane"/>
</dbReference>
<evidence type="ECO:0000259" key="9">
    <source>
        <dbReference type="Pfam" id="PF25145"/>
    </source>
</evidence>
<dbReference type="Gene3D" id="3.90.226.10">
    <property type="entry name" value="2-enoyl-CoA Hydratase, Chain A, domain 1"/>
    <property type="match status" value="1"/>
</dbReference>
<accession>I7A7V7</accession>
<dbReference type="PANTHER" id="PTHR33507:SF3">
    <property type="entry name" value="INNER MEMBRANE PROTEIN YBBJ"/>
    <property type="match status" value="1"/>
</dbReference>